<evidence type="ECO:0000259" key="2">
    <source>
        <dbReference type="PROSITE" id="PS50937"/>
    </source>
</evidence>
<dbReference type="Pfam" id="PF13411">
    <property type="entry name" value="MerR_1"/>
    <property type="match status" value="1"/>
</dbReference>
<feature type="domain" description="HTH merR-type" evidence="2">
    <location>
        <begin position="2"/>
        <end position="71"/>
    </location>
</feature>
<dbReference type="GO" id="GO:0003677">
    <property type="term" value="F:DNA binding"/>
    <property type="evidence" value="ECO:0007669"/>
    <property type="project" value="UniProtKB-KW"/>
</dbReference>
<dbReference type="EMBL" id="FWXD01000009">
    <property type="protein sequence ID" value="SMC24337.1"/>
    <property type="molecule type" value="Genomic_DNA"/>
</dbReference>
<gene>
    <name evidence="3" type="ORF">SAMN02745857_01854</name>
</gene>
<dbReference type="InterPro" id="IPR000551">
    <property type="entry name" value="MerR-type_HTH_dom"/>
</dbReference>
<dbReference type="Proteomes" id="UP000192761">
    <property type="component" value="Unassembled WGS sequence"/>
</dbReference>
<evidence type="ECO:0000313" key="3">
    <source>
        <dbReference type="EMBL" id="SMC24337.1"/>
    </source>
</evidence>
<dbReference type="OrthoDB" id="9808480at2"/>
<keyword evidence="1 3" id="KW-0238">DNA-binding</keyword>
<reference evidence="3 4" key="1">
    <citation type="submission" date="2017-04" db="EMBL/GenBank/DDBJ databases">
        <authorList>
            <person name="Afonso C.L."/>
            <person name="Miller P.J."/>
            <person name="Scott M.A."/>
            <person name="Spackman E."/>
            <person name="Goraichik I."/>
            <person name="Dimitrov K.M."/>
            <person name="Suarez D.L."/>
            <person name="Swayne D.E."/>
        </authorList>
    </citation>
    <scope>NUCLEOTIDE SEQUENCE [LARGE SCALE GENOMIC DNA]</scope>
    <source>
        <strain evidence="3 4">DSM 23236</strain>
    </source>
</reference>
<organism evidence="3 4">
    <name type="scientific">Andreprevotia lacus DSM 23236</name>
    <dbReference type="NCBI Taxonomy" id="1121001"/>
    <lineage>
        <taxon>Bacteria</taxon>
        <taxon>Pseudomonadati</taxon>
        <taxon>Pseudomonadota</taxon>
        <taxon>Betaproteobacteria</taxon>
        <taxon>Neisseriales</taxon>
        <taxon>Chitinibacteraceae</taxon>
        <taxon>Andreprevotia</taxon>
    </lineage>
</organism>
<protein>
    <submittedName>
        <fullName evidence="3">DNA-binding transcriptional regulator, MerR family</fullName>
    </submittedName>
</protein>
<evidence type="ECO:0000256" key="1">
    <source>
        <dbReference type="ARBA" id="ARBA00023125"/>
    </source>
</evidence>
<dbReference type="InterPro" id="IPR047057">
    <property type="entry name" value="MerR_fam"/>
</dbReference>
<sequence length="343" mass="38321">MLLKVGELAKRCGLTVRTLHHYDRIGLLTPSARADNGYRLYGRSDIARLHQILALQRFGLSLAEIGACFAQPGTSLTTILTQQIAMLDQQITQASRLRAQLAGLQGSLLDGVEPELADWLTTLELMTMYDNYFSQDELARLPMLGNGEAAEAQWRALVGQVRGLMESGVAPEHEAPRQLAVQWMSMLVRDTGGDPRLVAKLNLMHEQEPALQTRIGISTALRDYVLRAFSESKMLIYEKYLSAEEARFMRAHYVQTALDWPPLLAEVRDAIDADVAPASPQGIALGRRWLALFQRYAGDSPATQLKFRTAMEQEPELLAGTWADDRMFAFIRQAMAAMMQQQS</sequence>
<evidence type="ECO:0000313" key="4">
    <source>
        <dbReference type="Proteomes" id="UP000192761"/>
    </source>
</evidence>
<dbReference type="PRINTS" id="PR00040">
    <property type="entry name" value="HTHMERR"/>
</dbReference>
<dbReference type="GO" id="GO:0003700">
    <property type="term" value="F:DNA-binding transcription factor activity"/>
    <property type="evidence" value="ECO:0007669"/>
    <property type="project" value="InterPro"/>
</dbReference>
<name>A0A1W1XKJ5_9NEIS</name>
<dbReference type="STRING" id="1121001.SAMN02745857_01854"/>
<dbReference type="PROSITE" id="PS50937">
    <property type="entry name" value="HTH_MERR_2"/>
    <property type="match status" value="1"/>
</dbReference>
<dbReference type="AlphaFoldDB" id="A0A1W1XKJ5"/>
<dbReference type="Gene3D" id="1.10.1660.10">
    <property type="match status" value="1"/>
</dbReference>
<dbReference type="RefSeq" id="WP_084090509.1">
    <property type="nucleotide sequence ID" value="NZ_FWXD01000009.1"/>
</dbReference>
<dbReference type="SUPFAM" id="SSF46955">
    <property type="entry name" value="Putative DNA-binding domain"/>
    <property type="match status" value="1"/>
</dbReference>
<dbReference type="SMART" id="SM00422">
    <property type="entry name" value="HTH_MERR"/>
    <property type="match status" value="1"/>
</dbReference>
<proteinExistence type="predicted"/>
<keyword evidence="4" id="KW-1185">Reference proteome</keyword>
<dbReference type="InterPro" id="IPR009061">
    <property type="entry name" value="DNA-bd_dom_put_sf"/>
</dbReference>
<dbReference type="PANTHER" id="PTHR30204">
    <property type="entry name" value="REDOX-CYCLING DRUG-SENSING TRANSCRIPTIONAL ACTIVATOR SOXR"/>
    <property type="match status" value="1"/>
</dbReference>
<dbReference type="PANTHER" id="PTHR30204:SF90">
    <property type="entry name" value="HTH-TYPE TRANSCRIPTIONAL ACTIVATOR MTA"/>
    <property type="match status" value="1"/>
</dbReference>
<dbReference type="PROSITE" id="PS00552">
    <property type="entry name" value="HTH_MERR_1"/>
    <property type="match status" value="1"/>
</dbReference>
<dbReference type="CDD" id="cd04788">
    <property type="entry name" value="HTH_NolA-AlbR"/>
    <property type="match status" value="1"/>
</dbReference>
<accession>A0A1W1XKJ5</accession>